<reference evidence="2 3" key="1">
    <citation type="submission" date="2006-02" db="EMBL/GenBank/DDBJ databases">
        <authorList>
            <person name="Amann R."/>
            <person name="Ferriera S."/>
            <person name="Johnson J."/>
            <person name="Kravitz S."/>
            <person name="Halpern A."/>
            <person name="Remington K."/>
            <person name="Beeson K."/>
            <person name="Tran B."/>
            <person name="Rogers Y.-H."/>
            <person name="Friedman R."/>
            <person name="Venter J.C."/>
        </authorList>
    </citation>
    <scope>NUCLEOTIDE SEQUENCE [LARGE SCALE GENOMIC DNA]</scope>
    <source>
        <strain evidence="2 3">DSM 3645</strain>
    </source>
</reference>
<name>A3ZUH3_9BACT</name>
<dbReference type="eggNOG" id="COG4969">
    <property type="taxonomic scope" value="Bacteria"/>
</dbReference>
<dbReference type="STRING" id="314230.DSM3645_22124"/>
<dbReference type="Proteomes" id="UP000004358">
    <property type="component" value="Unassembled WGS sequence"/>
</dbReference>
<dbReference type="PANTHER" id="PTHR30093:SF2">
    <property type="entry name" value="TYPE II SECRETION SYSTEM PROTEIN H"/>
    <property type="match status" value="1"/>
</dbReference>
<evidence type="ECO:0000313" key="2">
    <source>
        <dbReference type="EMBL" id="EAQ79883.1"/>
    </source>
</evidence>
<dbReference type="EMBL" id="AANZ01000012">
    <property type="protein sequence ID" value="EAQ79883.1"/>
    <property type="molecule type" value="Genomic_DNA"/>
</dbReference>
<dbReference type="AlphaFoldDB" id="A3ZUH3"/>
<accession>A3ZUH3</accession>
<proteinExistence type="predicted"/>
<evidence type="ECO:0000259" key="1">
    <source>
        <dbReference type="Pfam" id="PF07596"/>
    </source>
</evidence>
<protein>
    <recommendedName>
        <fullName evidence="1">DUF1559 domain-containing protein</fullName>
    </recommendedName>
</protein>
<dbReference type="HOGENOM" id="CLU_041661_0_0_0"/>
<evidence type="ECO:0000313" key="3">
    <source>
        <dbReference type="Proteomes" id="UP000004358"/>
    </source>
</evidence>
<organism evidence="2 3">
    <name type="scientific">Blastopirellula marina DSM 3645</name>
    <dbReference type="NCBI Taxonomy" id="314230"/>
    <lineage>
        <taxon>Bacteria</taxon>
        <taxon>Pseudomonadati</taxon>
        <taxon>Planctomycetota</taxon>
        <taxon>Planctomycetia</taxon>
        <taxon>Pirellulales</taxon>
        <taxon>Pirellulaceae</taxon>
        <taxon>Blastopirellula</taxon>
    </lineage>
</organism>
<dbReference type="Pfam" id="PF07596">
    <property type="entry name" value="SBP_bac_10"/>
    <property type="match status" value="1"/>
</dbReference>
<dbReference type="InterPro" id="IPR011453">
    <property type="entry name" value="DUF1559"/>
</dbReference>
<gene>
    <name evidence="2" type="ORF">DSM3645_22124</name>
</gene>
<dbReference type="InterPro" id="IPR045584">
    <property type="entry name" value="Pilin-like"/>
</dbReference>
<dbReference type="Gene3D" id="3.30.700.10">
    <property type="entry name" value="Glycoprotein, Type 4 Pilin"/>
    <property type="match status" value="1"/>
</dbReference>
<dbReference type="InterPro" id="IPR027558">
    <property type="entry name" value="Pre_pil_HX9DG_C"/>
</dbReference>
<comment type="caution">
    <text evidence="2">The sequence shown here is derived from an EMBL/GenBank/DDBJ whole genome shotgun (WGS) entry which is preliminary data.</text>
</comment>
<dbReference type="PANTHER" id="PTHR30093">
    <property type="entry name" value="GENERAL SECRETION PATHWAY PROTEIN G"/>
    <property type="match status" value="1"/>
</dbReference>
<feature type="domain" description="DUF1559" evidence="1">
    <location>
        <begin position="22"/>
        <end position="264"/>
    </location>
</feature>
<dbReference type="NCBIfam" id="TIGR04294">
    <property type="entry name" value="pre_pil_HX9DG"/>
    <property type="match status" value="1"/>
</dbReference>
<dbReference type="SUPFAM" id="SSF54523">
    <property type="entry name" value="Pili subunits"/>
    <property type="match status" value="1"/>
</dbReference>
<sequence>MELLVVIAIIGVLIALLLPAVQQAREAARRSSCTNQMKQLGLALHNYHDTFGAFPYGCRSGSSFVSWHVPILPFIEQQNLYEQFDTTKSYGSSPNAALREVKVDAYFCPSGTEERADDNTDFYTAHYYGVMGPTGDIPGTASSTYPEQASENPSFGGFSKAGMWFIGEVRRLRDVVDGTSNTLFLGEMSWSDRNGKQTKYREWTRGGRDTSDGWMIPCKNVAFPINSDQVSIFNDMSFGSNHPGGCLFTLGDASVRFVPETVDFDTYLSTASMNGGEVFSLNN</sequence>